<reference evidence="3" key="1">
    <citation type="journal article" date="2019" name="Int. J. Syst. Evol. Microbiol.">
        <title>The Global Catalogue of Microorganisms (GCM) 10K type strain sequencing project: providing services to taxonomists for standard genome sequencing and annotation.</title>
        <authorList>
            <consortium name="The Broad Institute Genomics Platform"/>
            <consortium name="The Broad Institute Genome Sequencing Center for Infectious Disease"/>
            <person name="Wu L."/>
            <person name="Ma J."/>
        </authorList>
    </citation>
    <scope>NUCLEOTIDE SEQUENCE [LARGE SCALE GENOMIC DNA]</scope>
    <source>
        <strain evidence="3">DFY28</strain>
    </source>
</reference>
<dbReference type="Proteomes" id="UP001596098">
    <property type="component" value="Unassembled WGS sequence"/>
</dbReference>
<organism evidence="2 3">
    <name type="scientific">Nocardioides yefusunii</name>
    <dbReference type="NCBI Taxonomy" id="2500546"/>
    <lineage>
        <taxon>Bacteria</taxon>
        <taxon>Bacillati</taxon>
        <taxon>Actinomycetota</taxon>
        <taxon>Actinomycetes</taxon>
        <taxon>Propionibacteriales</taxon>
        <taxon>Nocardioidaceae</taxon>
        <taxon>Nocardioides</taxon>
    </lineage>
</organism>
<protein>
    <recommendedName>
        <fullName evidence="4">NodB homology domain-containing protein</fullName>
    </recommendedName>
</protein>
<dbReference type="InterPro" id="IPR011330">
    <property type="entry name" value="Glyco_hydro/deAcase_b/a-brl"/>
</dbReference>
<gene>
    <name evidence="2" type="ORF">ACFPWU_08220</name>
</gene>
<feature type="region of interest" description="Disordered" evidence="1">
    <location>
        <begin position="1"/>
        <end position="26"/>
    </location>
</feature>
<dbReference type="SUPFAM" id="SSF88713">
    <property type="entry name" value="Glycoside hydrolase/deacetylase"/>
    <property type="match status" value="1"/>
</dbReference>
<evidence type="ECO:0008006" key="4">
    <source>
        <dbReference type="Google" id="ProtNLM"/>
    </source>
</evidence>
<sequence>MSNRIVITAPGPQGSPGPQGEPGPSTVPTALAVAHALGDGQPGRTVIDEHVAAAASDAGTPIGRALYAAIGDQVTPLETLTFAGQQAVSEAALVVRSGDDERATLTPDGRTAVYMVTGESSQTFTVSGCAVSDDTLRKKTGTQSRRFTTSGAATAVATHSPATALTHGPASIWRTWVWIEDVTALTGYFQIIHTRGAVIDTVAPPADQRWVKQVPVSSLRTGWNLISDDTLGMYSAAGWGSIYSTRYIFQTTKATSVSVDSTWFECPKKASLLLIQDGGYKSYMTHAIPELRSRKYPTVWALNPGWLGKRPGAFNETITVADVATLKAAGDEISFHSWVAGNDGQLMATMTREQVRDDSLKSIAVAQAEGWGKGYLFRGAFLQNLAPNARGCAPYHAMLATSTERDSQIATWPPMNRLDVARVGLHFSTDAFIDDIFNRLEKTRGLCLGYTHGISTVSAGDMTPARLTYLLGKIDAAVAAGWLEVTTFERLLASAGGVLRA</sequence>
<comment type="caution">
    <text evidence="2">The sequence shown here is derived from an EMBL/GenBank/DDBJ whole genome shotgun (WGS) entry which is preliminary data.</text>
</comment>
<name>A0ABW1QZ80_9ACTN</name>
<keyword evidence="3" id="KW-1185">Reference proteome</keyword>
<proteinExistence type="predicted"/>
<accession>A0ABW1QZ80</accession>
<dbReference type="RefSeq" id="WP_128220058.1">
    <property type="nucleotide sequence ID" value="NZ_CP034929.1"/>
</dbReference>
<dbReference type="Gene3D" id="3.20.20.370">
    <property type="entry name" value="Glycoside hydrolase/deacetylase"/>
    <property type="match status" value="1"/>
</dbReference>
<evidence type="ECO:0000313" key="3">
    <source>
        <dbReference type="Proteomes" id="UP001596098"/>
    </source>
</evidence>
<evidence type="ECO:0000256" key="1">
    <source>
        <dbReference type="SAM" id="MobiDB-lite"/>
    </source>
</evidence>
<evidence type="ECO:0000313" key="2">
    <source>
        <dbReference type="EMBL" id="MFC6153645.1"/>
    </source>
</evidence>
<dbReference type="EMBL" id="JBHSQI010000004">
    <property type="protein sequence ID" value="MFC6153645.1"/>
    <property type="molecule type" value="Genomic_DNA"/>
</dbReference>